<proteinExistence type="predicted"/>
<evidence type="ECO:0000313" key="3">
    <source>
        <dbReference type="Proteomes" id="UP000685013"/>
    </source>
</evidence>
<feature type="non-terminal residue" evidence="2">
    <location>
        <position position="1"/>
    </location>
</feature>
<gene>
    <name evidence="2" type="ORF">SDJN03_29049</name>
</gene>
<dbReference type="AlphaFoldDB" id="A0AAV6LZZ9"/>
<name>A0AAV6LZZ9_9ROSI</name>
<keyword evidence="3" id="KW-1185">Reference proteome</keyword>
<accession>A0AAV6LZZ9</accession>
<dbReference type="EMBL" id="JAGKQH010000019">
    <property type="protein sequence ID" value="KAG6572321.1"/>
    <property type="molecule type" value="Genomic_DNA"/>
</dbReference>
<evidence type="ECO:0000256" key="1">
    <source>
        <dbReference type="SAM" id="MobiDB-lite"/>
    </source>
</evidence>
<organism evidence="2 3">
    <name type="scientific">Cucurbita argyrosperma subsp. sororia</name>
    <dbReference type="NCBI Taxonomy" id="37648"/>
    <lineage>
        <taxon>Eukaryota</taxon>
        <taxon>Viridiplantae</taxon>
        <taxon>Streptophyta</taxon>
        <taxon>Embryophyta</taxon>
        <taxon>Tracheophyta</taxon>
        <taxon>Spermatophyta</taxon>
        <taxon>Magnoliopsida</taxon>
        <taxon>eudicotyledons</taxon>
        <taxon>Gunneridae</taxon>
        <taxon>Pentapetalae</taxon>
        <taxon>rosids</taxon>
        <taxon>fabids</taxon>
        <taxon>Cucurbitales</taxon>
        <taxon>Cucurbitaceae</taxon>
        <taxon>Cucurbiteae</taxon>
        <taxon>Cucurbita</taxon>
    </lineage>
</organism>
<feature type="region of interest" description="Disordered" evidence="1">
    <location>
        <begin position="1"/>
        <end position="25"/>
    </location>
</feature>
<comment type="caution">
    <text evidence="2">The sequence shown here is derived from an EMBL/GenBank/DDBJ whole genome shotgun (WGS) entry which is preliminary data.</text>
</comment>
<reference evidence="2 3" key="1">
    <citation type="journal article" date="2021" name="Hortic Res">
        <title>The domestication of Cucurbita argyrosperma as revealed by the genome of its wild relative.</title>
        <authorList>
            <person name="Barrera-Redondo J."/>
            <person name="Sanchez-de la Vega G."/>
            <person name="Aguirre-Liguori J.A."/>
            <person name="Castellanos-Morales G."/>
            <person name="Gutierrez-Guerrero Y.T."/>
            <person name="Aguirre-Dugua X."/>
            <person name="Aguirre-Planter E."/>
            <person name="Tenaillon M.I."/>
            <person name="Lira-Saade R."/>
            <person name="Eguiarte L.E."/>
        </authorList>
    </citation>
    <scope>NUCLEOTIDE SEQUENCE [LARGE SCALE GENOMIC DNA]</scope>
    <source>
        <strain evidence="2">JBR-2021</strain>
    </source>
</reference>
<protein>
    <submittedName>
        <fullName evidence="2">Uncharacterized protein</fullName>
    </submittedName>
</protein>
<evidence type="ECO:0000313" key="2">
    <source>
        <dbReference type="EMBL" id="KAG6572321.1"/>
    </source>
</evidence>
<sequence length="69" mass="7794">MGSQVTGDLLASVSDAENPSQRPVRGGVDDMVNFWRRAQVDICRRNSPLMSLRELEHKIWKLMGALLIK</sequence>
<dbReference type="Proteomes" id="UP000685013">
    <property type="component" value="Chromosome 19"/>
</dbReference>